<organism evidence="2 3">
    <name type="scientific">Williamsia maris</name>
    <dbReference type="NCBI Taxonomy" id="72806"/>
    <lineage>
        <taxon>Bacteria</taxon>
        <taxon>Bacillati</taxon>
        <taxon>Actinomycetota</taxon>
        <taxon>Actinomycetes</taxon>
        <taxon>Mycobacteriales</taxon>
        <taxon>Nocardiaceae</taxon>
        <taxon>Williamsia</taxon>
    </lineage>
</organism>
<name>A0ABT1HIF6_9NOCA</name>
<dbReference type="InterPro" id="IPR018391">
    <property type="entry name" value="PQQ_b-propeller_rpt"/>
</dbReference>
<evidence type="ECO:0000313" key="3">
    <source>
        <dbReference type="Proteomes" id="UP001206895"/>
    </source>
</evidence>
<dbReference type="InterPro" id="IPR011047">
    <property type="entry name" value="Quinoprotein_ADH-like_sf"/>
</dbReference>
<dbReference type="Proteomes" id="UP001206895">
    <property type="component" value="Unassembled WGS sequence"/>
</dbReference>
<evidence type="ECO:0000313" key="2">
    <source>
        <dbReference type="EMBL" id="MCP2177690.1"/>
    </source>
</evidence>
<keyword evidence="3" id="KW-1185">Reference proteome</keyword>
<sequence>MVVGLVALLAIAAGATTFVLGRNHDDRSRSDRERSLGFGVRPTPLWTLDLARLTSSPGEVLLPVSTPDTSTNGSGMLLDSSGDLIAAVGPPREFNIVADVTLVGIDRSDGSPTWKRPVGPVKNCTATRIGKSIACWSPTRVIVVDTMTGRVHGEAAPDFTVSGVEVAGDATYVSGTRESGPSTALVLATGILAAPTATVRTITDAGPGESITDVVPDRKVFIARATADQNIGFASAVYSLDTGVRRFAADGIVTSISDTLFRSETYPQGIERLLDDNGSVVRSQDLSLPGGSAQPQVLGAPFVPIVMGDGVFDPITGALLWRDQVLDWGKSTGGIAPAVVGDNLIAASLDGNLIGMDARTGRRAWTTPLPGAFYVRTGITDGRYFVFGDIAGMNSVDTVTGRIVWSVDSPGDGVDGYTSVSAAGGDIVRSTKDSVSVWRARKGPDPA</sequence>
<feature type="domain" description="Pyrrolo-quinoline quinone repeat" evidence="1">
    <location>
        <begin position="312"/>
        <end position="423"/>
    </location>
</feature>
<dbReference type="SMART" id="SM00564">
    <property type="entry name" value="PQQ"/>
    <property type="match status" value="1"/>
</dbReference>
<gene>
    <name evidence="2" type="ORF">LX13_003518</name>
</gene>
<protein>
    <submittedName>
        <fullName evidence="2">PQQ-like domain-containing protein</fullName>
    </submittedName>
</protein>
<dbReference type="EMBL" id="JAMTCJ010000003">
    <property type="protein sequence ID" value="MCP2177690.1"/>
    <property type="molecule type" value="Genomic_DNA"/>
</dbReference>
<dbReference type="Gene3D" id="2.130.10.10">
    <property type="entry name" value="YVTN repeat-like/Quinoprotein amine dehydrogenase"/>
    <property type="match status" value="1"/>
</dbReference>
<comment type="caution">
    <text evidence="2">The sequence shown here is derived from an EMBL/GenBank/DDBJ whole genome shotgun (WGS) entry which is preliminary data.</text>
</comment>
<dbReference type="InterPro" id="IPR015943">
    <property type="entry name" value="WD40/YVTN_repeat-like_dom_sf"/>
</dbReference>
<dbReference type="Pfam" id="PF13360">
    <property type="entry name" value="PQQ_2"/>
    <property type="match status" value="1"/>
</dbReference>
<dbReference type="RefSeq" id="WP_253662581.1">
    <property type="nucleotide sequence ID" value="NZ_BAAAJQ010000001.1"/>
</dbReference>
<accession>A0ABT1HIF6</accession>
<reference evidence="2 3" key="1">
    <citation type="submission" date="2022-06" db="EMBL/GenBank/DDBJ databases">
        <title>Genomic Encyclopedia of Archaeal and Bacterial Type Strains, Phase II (KMG-II): from individual species to whole genera.</title>
        <authorList>
            <person name="Goeker M."/>
        </authorList>
    </citation>
    <scope>NUCLEOTIDE SEQUENCE [LARGE SCALE GENOMIC DNA]</scope>
    <source>
        <strain evidence="2 3">DSM 44693</strain>
    </source>
</reference>
<dbReference type="InterPro" id="IPR002372">
    <property type="entry name" value="PQQ_rpt_dom"/>
</dbReference>
<proteinExistence type="predicted"/>
<evidence type="ECO:0000259" key="1">
    <source>
        <dbReference type="Pfam" id="PF13360"/>
    </source>
</evidence>
<dbReference type="SUPFAM" id="SSF50998">
    <property type="entry name" value="Quinoprotein alcohol dehydrogenase-like"/>
    <property type="match status" value="1"/>
</dbReference>